<dbReference type="Proteomes" id="UP000273973">
    <property type="component" value="Unassembled WGS sequence"/>
</dbReference>
<reference evidence="2 3" key="1">
    <citation type="submission" date="2018-11" db="EMBL/GenBank/DDBJ databases">
        <authorList>
            <person name="Stevens M.J."/>
            <person name="Cernela N."/>
            <person name="Spoerry Serrano N."/>
            <person name="Schmitt S."/>
            <person name="Schrenzel J."/>
            <person name="Stephan R."/>
        </authorList>
    </citation>
    <scope>NUCLEOTIDE SEQUENCE [LARGE SCALE GENOMIC DNA]</scope>
    <source>
        <strain evidence="2 3">SS1014</strain>
    </source>
</reference>
<dbReference type="Pfam" id="PF06983">
    <property type="entry name" value="3-dmu-9_3-mt"/>
    <property type="match status" value="1"/>
</dbReference>
<dbReference type="CDD" id="cd06588">
    <property type="entry name" value="PhnB_like"/>
    <property type="match status" value="1"/>
</dbReference>
<dbReference type="AlphaFoldDB" id="A0A3R8SRH0"/>
<organism evidence="2 3">
    <name type="scientific">Streptococcus suis</name>
    <dbReference type="NCBI Taxonomy" id="1307"/>
    <lineage>
        <taxon>Bacteria</taxon>
        <taxon>Bacillati</taxon>
        <taxon>Bacillota</taxon>
        <taxon>Bacilli</taxon>
        <taxon>Lactobacillales</taxon>
        <taxon>Streptococcaceae</taxon>
        <taxon>Streptococcus</taxon>
    </lineage>
</organism>
<dbReference type="RefSeq" id="WP_125184176.1">
    <property type="nucleotide sequence ID" value="NZ_RSDG01000088.1"/>
</dbReference>
<dbReference type="Gene3D" id="3.10.180.10">
    <property type="entry name" value="2,3-Dihydroxybiphenyl 1,2-Dioxygenase, domain 1"/>
    <property type="match status" value="1"/>
</dbReference>
<dbReference type="SUPFAM" id="SSF54593">
    <property type="entry name" value="Glyoxalase/Bleomycin resistance protein/Dihydroxybiphenyl dioxygenase"/>
    <property type="match status" value="1"/>
</dbReference>
<dbReference type="EMBL" id="RSDG01000088">
    <property type="protein sequence ID" value="RRR43913.1"/>
    <property type="molecule type" value="Genomic_DNA"/>
</dbReference>
<reference evidence="2 3" key="2">
    <citation type="submission" date="2018-12" db="EMBL/GenBank/DDBJ databases">
        <title>Whole-genome sequences of fifteen clinical Streptococcus suis strains isolated from pigs between 2006 and 2018.</title>
        <authorList>
            <person name="Stevens M.J.A."/>
            <person name="Cernela N."/>
            <person name="Spoerry Serrano N."/>
            <person name="Schmitt S."/>
            <person name="Schrenzel J."/>
            <person name="Stephan R."/>
        </authorList>
    </citation>
    <scope>NUCLEOTIDE SEQUENCE [LARGE SCALE GENOMIC DNA]</scope>
    <source>
        <strain evidence="2 3">SS1014</strain>
    </source>
</reference>
<feature type="domain" description="PhnB-like" evidence="1">
    <location>
        <begin position="8"/>
        <end position="132"/>
    </location>
</feature>
<dbReference type="InterPro" id="IPR028973">
    <property type="entry name" value="PhnB-like"/>
</dbReference>
<comment type="caution">
    <text evidence="2">The sequence shown here is derived from an EMBL/GenBank/DDBJ whole genome shotgun (WGS) entry which is preliminary data.</text>
</comment>
<name>A0A3R8SRH0_STRSU</name>
<accession>A0A3R8SRH0</accession>
<dbReference type="PANTHER" id="PTHR33990">
    <property type="entry name" value="PROTEIN YJDN-RELATED"/>
    <property type="match status" value="1"/>
</dbReference>
<gene>
    <name evidence="2" type="ORF">EJA00_09750</name>
</gene>
<sequence length="151" mass="16915">MLKAMEVYLVTNGNGLEAIEFYKNALGATVEQVNLFKDFLPDCPAELENYVMNAQFRLNGQRFMLSDNNPEMPYTVGDNITVALITDDAETAQELYSKLSVDATAINMELQAVPWSPAYGNVTDKFGISWQINAEVEGYGQEYWLYNICSG</sequence>
<evidence type="ECO:0000313" key="2">
    <source>
        <dbReference type="EMBL" id="RRR43913.1"/>
    </source>
</evidence>
<protein>
    <submittedName>
        <fullName evidence="2">VOC family protein</fullName>
    </submittedName>
</protein>
<proteinExistence type="predicted"/>
<evidence type="ECO:0000259" key="1">
    <source>
        <dbReference type="Pfam" id="PF06983"/>
    </source>
</evidence>
<dbReference type="InterPro" id="IPR029068">
    <property type="entry name" value="Glyas_Bleomycin-R_OHBP_Dase"/>
</dbReference>
<evidence type="ECO:0000313" key="3">
    <source>
        <dbReference type="Proteomes" id="UP000273973"/>
    </source>
</evidence>
<dbReference type="PANTHER" id="PTHR33990:SF1">
    <property type="entry name" value="PROTEIN YJDN"/>
    <property type="match status" value="1"/>
</dbReference>